<dbReference type="Proteomes" id="UP000630353">
    <property type="component" value="Unassembled WGS sequence"/>
</dbReference>
<proteinExistence type="predicted"/>
<evidence type="ECO:0000313" key="2">
    <source>
        <dbReference type="EMBL" id="GHD55165.1"/>
    </source>
</evidence>
<reference evidence="2" key="1">
    <citation type="journal article" date="2014" name="Int. J. Syst. Evol. Microbiol.">
        <title>Complete genome sequence of Corynebacterium casei LMG S-19264T (=DSM 44701T), isolated from a smear-ripened cheese.</title>
        <authorList>
            <consortium name="US DOE Joint Genome Institute (JGI-PGF)"/>
            <person name="Walter F."/>
            <person name="Albersmeier A."/>
            <person name="Kalinowski J."/>
            <person name="Ruckert C."/>
        </authorList>
    </citation>
    <scope>NUCLEOTIDE SEQUENCE</scope>
    <source>
        <strain evidence="2">KCTC 42651</strain>
    </source>
</reference>
<name>A0A918XTM2_9PROT</name>
<reference evidence="2" key="2">
    <citation type="submission" date="2020-09" db="EMBL/GenBank/DDBJ databases">
        <authorList>
            <person name="Sun Q."/>
            <person name="Kim S."/>
        </authorList>
    </citation>
    <scope>NUCLEOTIDE SEQUENCE</scope>
    <source>
        <strain evidence="2">KCTC 42651</strain>
    </source>
</reference>
<feature type="domain" description="DUF374" evidence="1">
    <location>
        <begin position="66"/>
        <end position="133"/>
    </location>
</feature>
<gene>
    <name evidence="2" type="ORF">GCM10017083_33700</name>
</gene>
<dbReference type="Pfam" id="PF04028">
    <property type="entry name" value="DUF374"/>
    <property type="match status" value="1"/>
</dbReference>
<evidence type="ECO:0000313" key="3">
    <source>
        <dbReference type="Proteomes" id="UP000630353"/>
    </source>
</evidence>
<evidence type="ECO:0000259" key="1">
    <source>
        <dbReference type="Pfam" id="PF04028"/>
    </source>
</evidence>
<dbReference type="EMBL" id="BMZS01000008">
    <property type="protein sequence ID" value="GHD55165.1"/>
    <property type="molecule type" value="Genomic_DNA"/>
</dbReference>
<dbReference type="RefSeq" id="WP_189991742.1">
    <property type="nucleotide sequence ID" value="NZ_BMZS01000008.1"/>
</dbReference>
<sequence length="235" mass="25658">MLKRLLKSDAGLWVAGVLAGLIVRAVSATTRWEWVADPESLALLRGKDQIIGAFWHNRLMLILVTWPKPKPMAMVMSEHGDSRLLGIAVRDYITRPIWGSTRRNPTAALKGMLRALNDGMSVAITPDGPRGPRMRCRPGLVEAAKQSGAPILPAAWSVTRRRVLRSWDRFIVAWPFGRGVVVLGPPIRVPPDADDAALEASRLAVEAALNAVAAEADRLTGHAPIEPAPERAEKR</sequence>
<dbReference type="AlphaFoldDB" id="A0A918XTM2"/>
<protein>
    <recommendedName>
        <fullName evidence="1">DUF374 domain-containing protein</fullName>
    </recommendedName>
</protein>
<dbReference type="CDD" id="cd07983">
    <property type="entry name" value="LPLAT_DUF374-like"/>
    <property type="match status" value="1"/>
</dbReference>
<organism evidence="2 3">
    <name type="scientific">Thalassobaculum fulvum</name>
    <dbReference type="NCBI Taxonomy" id="1633335"/>
    <lineage>
        <taxon>Bacteria</taxon>
        <taxon>Pseudomonadati</taxon>
        <taxon>Pseudomonadota</taxon>
        <taxon>Alphaproteobacteria</taxon>
        <taxon>Rhodospirillales</taxon>
        <taxon>Thalassobaculaceae</taxon>
        <taxon>Thalassobaculum</taxon>
    </lineage>
</organism>
<dbReference type="InterPro" id="IPR007172">
    <property type="entry name" value="DUF374"/>
</dbReference>
<accession>A0A918XTM2</accession>
<comment type="caution">
    <text evidence="2">The sequence shown here is derived from an EMBL/GenBank/DDBJ whole genome shotgun (WGS) entry which is preliminary data.</text>
</comment>
<keyword evidence="3" id="KW-1185">Reference proteome</keyword>